<reference evidence="1 2" key="1">
    <citation type="submission" date="2016-10" db="EMBL/GenBank/DDBJ databases">
        <authorList>
            <person name="Varghese N."/>
            <person name="Submissions S."/>
        </authorList>
    </citation>
    <scope>NUCLEOTIDE SEQUENCE [LARGE SCALE GENOMIC DNA]</scope>
    <source>
        <strain evidence="1 2">GAS524</strain>
    </source>
</reference>
<dbReference type="RefSeq" id="WP_091977326.1">
    <property type="nucleotide sequence ID" value="NZ_LT629693.1"/>
</dbReference>
<evidence type="ECO:0000313" key="1">
    <source>
        <dbReference type="EMBL" id="SDK44936.1"/>
    </source>
</evidence>
<accession>A0ABY0QHE0</accession>
<gene>
    <name evidence="1" type="ORF">SAMN05444163_8137</name>
</gene>
<organism evidence="1 2">
    <name type="scientific">Bradyrhizobium ottawaense</name>
    <dbReference type="NCBI Taxonomy" id="931866"/>
    <lineage>
        <taxon>Bacteria</taxon>
        <taxon>Pseudomonadati</taxon>
        <taxon>Pseudomonadota</taxon>
        <taxon>Alphaproteobacteria</taxon>
        <taxon>Hyphomicrobiales</taxon>
        <taxon>Nitrobacteraceae</taxon>
        <taxon>Bradyrhizobium</taxon>
    </lineage>
</organism>
<evidence type="ECO:0000313" key="2">
    <source>
        <dbReference type="Proteomes" id="UP000198803"/>
    </source>
</evidence>
<sequence>MNGFILYRGPSLIDGEPIVVIATGLEDGGSNSKTGPMVQIYIIRADQNPLLAAQTGDDVSVCGSCIHRGRIVTDPKTGLRKNVERSCYVTLMHGPRVIWDGFQRGIYPEVTPAKARKLLARKRVRIGAYGDPGAAPVSMWRVALAQVDELTGYSHLWRQFPKLADFCMASCDSETDRIMAKALGFRTYRVRPKGEPKMDGEGHCPAAAEMGKSVQCAYCLLCGGQRSKAKADITIEAHGTGSKHFERAKEVA</sequence>
<name>A0ABY0QHE0_9BRAD</name>
<protein>
    <submittedName>
        <fullName evidence="1">Uncharacterized protein</fullName>
    </submittedName>
</protein>
<dbReference type="Proteomes" id="UP000198803">
    <property type="component" value="Chromosome I"/>
</dbReference>
<dbReference type="EMBL" id="LT629693">
    <property type="protein sequence ID" value="SDK44936.1"/>
    <property type="molecule type" value="Genomic_DNA"/>
</dbReference>
<keyword evidence="2" id="KW-1185">Reference proteome</keyword>
<proteinExistence type="predicted"/>